<accession>A0A4C1YH94</accession>
<reference evidence="1 2" key="1">
    <citation type="journal article" date="2019" name="Commun. Biol.">
        <title>The bagworm genome reveals a unique fibroin gene that provides high tensile strength.</title>
        <authorList>
            <person name="Kono N."/>
            <person name="Nakamura H."/>
            <person name="Ohtoshi R."/>
            <person name="Tomita M."/>
            <person name="Numata K."/>
            <person name="Arakawa K."/>
        </authorList>
    </citation>
    <scope>NUCLEOTIDE SEQUENCE [LARGE SCALE GENOMIC DNA]</scope>
</reference>
<evidence type="ECO:0000313" key="1">
    <source>
        <dbReference type="EMBL" id="GBP75536.1"/>
    </source>
</evidence>
<comment type="caution">
    <text evidence="1">The sequence shown here is derived from an EMBL/GenBank/DDBJ whole genome shotgun (WGS) entry which is preliminary data.</text>
</comment>
<dbReference type="Proteomes" id="UP000299102">
    <property type="component" value="Unassembled WGS sequence"/>
</dbReference>
<dbReference type="AlphaFoldDB" id="A0A4C1YH94"/>
<name>A0A4C1YH94_EUMVA</name>
<gene>
    <name evidence="1" type="ORF">EVAR_53577_1</name>
</gene>
<evidence type="ECO:0000313" key="2">
    <source>
        <dbReference type="Proteomes" id="UP000299102"/>
    </source>
</evidence>
<sequence length="103" mass="11634">MDYSRPWSRSERSKRVVAKYGDSCDTTGVPIALIFLLFRLPPDICDACYTTDALSKTPAPADVQIKQNSRCARAGWEVARSLCDRSENEPYLILQDILPPQDR</sequence>
<organism evidence="1 2">
    <name type="scientific">Eumeta variegata</name>
    <name type="common">Bagworm moth</name>
    <name type="synonym">Eumeta japonica</name>
    <dbReference type="NCBI Taxonomy" id="151549"/>
    <lineage>
        <taxon>Eukaryota</taxon>
        <taxon>Metazoa</taxon>
        <taxon>Ecdysozoa</taxon>
        <taxon>Arthropoda</taxon>
        <taxon>Hexapoda</taxon>
        <taxon>Insecta</taxon>
        <taxon>Pterygota</taxon>
        <taxon>Neoptera</taxon>
        <taxon>Endopterygota</taxon>
        <taxon>Lepidoptera</taxon>
        <taxon>Glossata</taxon>
        <taxon>Ditrysia</taxon>
        <taxon>Tineoidea</taxon>
        <taxon>Psychidae</taxon>
        <taxon>Oiketicinae</taxon>
        <taxon>Eumeta</taxon>
    </lineage>
</organism>
<proteinExistence type="predicted"/>
<dbReference type="EMBL" id="BGZK01001252">
    <property type="protein sequence ID" value="GBP75536.1"/>
    <property type="molecule type" value="Genomic_DNA"/>
</dbReference>
<keyword evidence="2" id="KW-1185">Reference proteome</keyword>
<protein>
    <submittedName>
        <fullName evidence="1">Uncharacterized protein</fullName>
    </submittedName>
</protein>